<dbReference type="Gene3D" id="3.40.630.30">
    <property type="match status" value="1"/>
</dbReference>
<name>A0A851G8W5_9BACT</name>
<dbReference type="RefSeq" id="WP_178930701.1">
    <property type="nucleotide sequence ID" value="NZ_JACBAZ010000001.1"/>
</dbReference>
<keyword evidence="3" id="KW-1185">Reference proteome</keyword>
<dbReference type="InterPro" id="IPR000182">
    <property type="entry name" value="GNAT_dom"/>
</dbReference>
<protein>
    <submittedName>
        <fullName evidence="2">GNAT family N-acetyltransferase</fullName>
    </submittedName>
</protein>
<dbReference type="InterPro" id="IPR016181">
    <property type="entry name" value="Acyl_CoA_acyltransferase"/>
</dbReference>
<dbReference type="GO" id="GO:0016747">
    <property type="term" value="F:acyltransferase activity, transferring groups other than amino-acyl groups"/>
    <property type="evidence" value="ECO:0007669"/>
    <property type="project" value="InterPro"/>
</dbReference>
<proteinExistence type="predicted"/>
<dbReference type="EMBL" id="JACBAZ010000001">
    <property type="protein sequence ID" value="NWK54158.1"/>
    <property type="molecule type" value="Genomic_DNA"/>
</dbReference>
<dbReference type="AlphaFoldDB" id="A0A851G8W5"/>
<evidence type="ECO:0000259" key="1">
    <source>
        <dbReference type="PROSITE" id="PS51186"/>
    </source>
</evidence>
<evidence type="ECO:0000313" key="3">
    <source>
        <dbReference type="Proteomes" id="UP000557872"/>
    </source>
</evidence>
<dbReference type="InterPro" id="IPR039968">
    <property type="entry name" value="BcerS-like"/>
</dbReference>
<reference evidence="2 3" key="1">
    <citation type="submission" date="2020-07" db="EMBL/GenBank/DDBJ databases">
        <title>Roseicoccus Jingziensis gen. nov., sp. nov., isolated from coastal seawater.</title>
        <authorList>
            <person name="Feng X."/>
        </authorList>
    </citation>
    <scope>NUCLEOTIDE SEQUENCE [LARGE SCALE GENOMIC DNA]</scope>
    <source>
        <strain evidence="2 3">N1E253</strain>
    </source>
</reference>
<accession>A0A851G8W5</accession>
<dbReference type="PANTHER" id="PTHR41368:SF1">
    <property type="entry name" value="PROTEIN YGHO"/>
    <property type="match status" value="1"/>
</dbReference>
<dbReference type="SUPFAM" id="SSF55729">
    <property type="entry name" value="Acyl-CoA N-acyltransferases (Nat)"/>
    <property type="match status" value="1"/>
</dbReference>
<dbReference type="CDD" id="cd04301">
    <property type="entry name" value="NAT_SF"/>
    <property type="match status" value="1"/>
</dbReference>
<keyword evidence="2" id="KW-0808">Transferase</keyword>
<gene>
    <name evidence="2" type="ORF">HW115_00930</name>
</gene>
<evidence type="ECO:0000313" key="2">
    <source>
        <dbReference type="EMBL" id="NWK54158.1"/>
    </source>
</evidence>
<dbReference type="PANTHER" id="PTHR41368">
    <property type="entry name" value="PROTEIN YGHO"/>
    <property type="match status" value="1"/>
</dbReference>
<dbReference type="PROSITE" id="PS51186">
    <property type="entry name" value="GNAT"/>
    <property type="match status" value="1"/>
</dbReference>
<feature type="domain" description="N-acetyltransferase" evidence="1">
    <location>
        <begin position="158"/>
        <end position="313"/>
    </location>
</feature>
<organism evidence="2 3">
    <name type="scientific">Oceaniferula marina</name>
    <dbReference type="NCBI Taxonomy" id="2748318"/>
    <lineage>
        <taxon>Bacteria</taxon>
        <taxon>Pseudomonadati</taxon>
        <taxon>Verrucomicrobiota</taxon>
        <taxon>Verrucomicrobiia</taxon>
        <taxon>Verrucomicrobiales</taxon>
        <taxon>Verrucomicrobiaceae</taxon>
        <taxon>Oceaniferula</taxon>
    </lineage>
</organism>
<comment type="caution">
    <text evidence="2">The sequence shown here is derived from an EMBL/GenBank/DDBJ whole genome shotgun (WGS) entry which is preliminary data.</text>
</comment>
<dbReference type="Pfam" id="PF00583">
    <property type="entry name" value="Acetyltransf_1"/>
    <property type="match status" value="1"/>
</dbReference>
<dbReference type="Proteomes" id="UP000557872">
    <property type="component" value="Unassembled WGS sequence"/>
</dbReference>
<sequence>MKFITHTEKNGTSAYDSIFAQGASVIARDGDLSAGLWFDHTPIHQGHPIGTIGECLIDSSPASVEFLSHCADYLHQYHHCSTVVGPMNGNTWLRHRLVLESSGRPPFLMEPQEPEHFKTTFEAAGFSILSQYSSSLIQLTPDQPTFPSLEKRLEQRGVTIRSIRPERFEEDLTAIFRLSLISFSNNFLYTPLDQASFVGKYRSAQEHIDPELILLAERDGKLVGYVFCIPDLEAHKYQQAPAVIVKTLAALPDRTLSGLGTVLVARAQQKAKSKGYSEAIHALQYESNSSLRISQRFSAEVFRRYALMTKNFTPA</sequence>